<evidence type="ECO:0000256" key="18">
    <source>
        <dbReference type="RuleBase" id="RU004241"/>
    </source>
</evidence>
<comment type="cofactor">
    <cofactor evidence="2">
        <name>heme b</name>
        <dbReference type="ChEBI" id="CHEBI:60344"/>
    </cofactor>
</comment>
<dbReference type="PANTHER" id="PTHR31388:SF123">
    <property type="entry name" value="PEROXIDASE RIP1"/>
    <property type="match status" value="1"/>
</dbReference>
<protein>
    <recommendedName>
        <fullName evidence="4">peroxidase</fullName>
        <ecNumber evidence="4">1.11.1.7</ecNumber>
    </recommendedName>
</protein>
<dbReference type="PRINTS" id="PR00458">
    <property type="entry name" value="PEROXIDASE"/>
</dbReference>
<feature type="binding site" evidence="15">
    <location>
        <position position="78"/>
    </location>
    <ligand>
        <name>Ca(2+)</name>
        <dbReference type="ChEBI" id="CHEBI:29108"/>
        <label>1</label>
    </ligand>
</feature>
<dbReference type="AlphaFoldDB" id="A0AAW1XWV6"/>
<evidence type="ECO:0000256" key="5">
    <source>
        <dbReference type="ARBA" id="ARBA00022559"/>
    </source>
</evidence>
<keyword evidence="19" id="KW-0732">Signal</keyword>
<dbReference type="Gene3D" id="1.10.520.10">
    <property type="match status" value="1"/>
</dbReference>
<name>A0AAW1XWV6_RUBAR</name>
<dbReference type="EC" id="1.11.1.7" evidence="4"/>
<keyword evidence="6" id="KW-0349">Heme</keyword>
<keyword evidence="11 17" id="KW-1015">Disulfide bond</keyword>
<evidence type="ECO:0000256" key="9">
    <source>
        <dbReference type="ARBA" id="ARBA00023002"/>
    </source>
</evidence>
<evidence type="ECO:0000256" key="2">
    <source>
        <dbReference type="ARBA" id="ARBA00001970"/>
    </source>
</evidence>
<comment type="cofactor">
    <cofactor evidence="15">
        <name>Ca(2+)</name>
        <dbReference type="ChEBI" id="CHEBI:29108"/>
    </cofactor>
    <text evidence="15">Binds 2 calcium ions per subunit.</text>
</comment>
<keyword evidence="9" id="KW-0560">Oxidoreductase</keyword>
<comment type="similarity">
    <text evidence="18">Belongs to the peroxidase family.</text>
</comment>
<feature type="disulfide bond" evidence="17">
    <location>
        <begin position="70"/>
        <end position="75"/>
    </location>
</feature>
<evidence type="ECO:0000256" key="4">
    <source>
        <dbReference type="ARBA" id="ARBA00012313"/>
    </source>
</evidence>
<evidence type="ECO:0000256" key="3">
    <source>
        <dbReference type="ARBA" id="ARBA00002322"/>
    </source>
</evidence>
<dbReference type="GO" id="GO:0140825">
    <property type="term" value="F:lactoperoxidase activity"/>
    <property type="evidence" value="ECO:0007669"/>
    <property type="project" value="UniProtKB-EC"/>
</dbReference>
<feature type="binding site" evidence="15">
    <location>
        <position position="74"/>
    </location>
    <ligand>
        <name>Ca(2+)</name>
        <dbReference type="ChEBI" id="CHEBI:29108"/>
        <label>1</label>
    </ligand>
</feature>
<evidence type="ECO:0000256" key="16">
    <source>
        <dbReference type="PIRSR" id="PIRSR600823-4"/>
    </source>
</evidence>
<feature type="binding site" evidence="14">
    <location>
        <position position="166"/>
    </location>
    <ligand>
        <name>substrate</name>
    </ligand>
</feature>
<organism evidence="21 22">
    <name type="scientific">Rubus argutus</name>
    <name type="common">Southern blackberry</name>
    <dbReference type="NCBI Taxonomy" id="59490"/>
    <lineage>
        <taxon>Eukaryota</taxon>
        <taxon>Viridiplantae</taxon>
        <taxon>Streptophyta</taxon>
        <taxon>Embryophyta</taxon>
        <taxon>Tracheophyta</taxon>
        <taxon>Spermatophyta</taxon>
        <taxon>Magnoliopsida</taxon>
        <taxon>eudicotyledons</taxon>
        <taxon>Gunneridae</taxon>
        <taxon>Pentapetalae</taxon>
        <taxon>rosids</taxon>
        <taxon>fabids</taxon>
        <taxon>Rosales</taxon>
        <taxon>Rosaceae</taxon>
        <taxon>Rosoideae</taxon>
        <taxon>Rosoideae incertae sedis</taxon>
        <taxon>Rubus</taxon>
    </lineage>
</organism>
<feature type="signal peptide" evidence="19">
    <location>
        <begin position="1"/>
        <end position="18"/>
    </location>
</feature>
<keyword evidence="7 15" id="KW-0479">Metal-binding</keyword>
<reference evidence="21 22" key="1">
    <citation type="journal article" date="2023" name="G3 (Bethesda)">
        <title>A chromosome-length genome assembly and annotation of blackberry (Rubus argutus, cv. 'Hillquist').</title>
        <authorList>
            <person name="Bruna T."/>
            <person name="Aryal R."/>
            <person name="Dudchenko O."/>
            <person name="Sargent D.J."/>
            <person name="Mead D."/>
            <person name="Buti M."/>
            <person name="Cavallini A."/>
            <person name="Hytonen T."/>
            <person name="Andres J."/>
            <person name="Pham M."/>
            <person name="Weisz D."/>
            <person name="Mascagni F."/>
            <person name="Usai G."/>
            <person name="Natali L."/>
            <person name="Bassil N."/>
            <person name="Fernandez G.E."/>
            <person name="Lomsadze A."/>
            <person name="Armour M."/>
            <person name="Olukolu B."/>
            <person name="Poorten T."/>
            <person name="Britton C."/>
            <person name="Davik J."/>
            <person name="Ashrafi H."/>
            <person name="Aiden E.L."/>
            <person name="Borodovsky M."/>
            <person name="Worthington M."/>
        </authorList>
    </citation>
    <scope>NUCLEOTIDE SEQUENCE [LARGE SCALE GENOMIC DNA]</scope>
    <source>
        <strain evidence="21">PI 553951</strain>
    </source>
</reference>
<feature type="binding site" evidence="15">
    <location>
        <position position="72"/>
    </location>
    <ligand>
        <name>Ca(2+)</name>
        <dbReference type="ChEBI" id="CHEBI:29108"/>
        <label>1</label>
    </ligand>
</feature>
<dbReference type="InterPro" id="IPR010255">
    <property type="entry name" value="Haem_peroxidase_sf"/>
</dbReference>
<comment type="function">
    <text evidence="3">Removal of H(2)O(2), oxidation of toxic reductants, biosynthesis and degradation of lignin, suberization, auxin catabolism, response to environmental stresses such as wounding, pathogen attack and oxidative stress. These functions might be dependent on each isozyme/isoform in each plant tissue.</text>
</comment>
<dbReference type="GO" id="GO:0046872">
    <property type="term" value="F:metal ion binding"/>
    <property type="evidence" value="ECO:0007669"/>
    <property type="project" value="UniProtKB-KW"/>
</dbReference>
<dbReference type="SUPFAM" id="SSF48113">
    <property type="entry name" value="Heme-dependent peroxidases"/>
    <property type="match status" value="1"/>
</dbReference>
<feature type="binding site" evidence="15">
    <location>
        <position position="76"/>
    </location>
    <ligand>
        <name>Ca(2+)</name>
        <dbReference type="ChEBI" id="CHEBI:29108"/>
        <label>1</label>
    </ligand>
</feature>
<evidence type="ECO:0000256" key="15">
    <source>
        <dbReference type="PIRSR" id="PIRSR600823-3"/>
    </source>
</evidence>
<feature type="binding site" evidence="15">
    <location>
        <position position="69"/>
    </location>
    <ligand>
        <name>Ca(2+)</name>
        <dbReference type="ChEBI" id="CHEBI:29108"/>
        <label>1</label>
    </ligand>
</feature>
<evidence type="ECO:0000256" key="8">
    <source>
        <dbReference type="ARBA" id="ARBA00022837"/>
    </source>
</evidence>
<evidence type="ECO:0000256" key="11">
    <source>
        <dbReference type="ARBA" id="ARBA00023157"/>
    </source>
</evidence>
<evidence type="ECO:0000313" key="21">
    <source>
        <dbReference type="EMBL" id="KAK9940941.1"/>
    </source>
</evidence>
<evidence type="ECO:0000256" key="6">
    <source>
        <dbReference type="ARBA" id="ARBA00022617"/>
    </source>
</evidence>
<accession>A0AAW1XWV6</accession>
<evidence type="ECO:0000256" key="17">
    <source>
        <dbReference type="PIRSR" id="PIRSR600823-5"/>
    </source>
</evidence>
<feature type="domain" description="Plant heme peroxidase family profile" evidence="20">
    <location>
        <begin position="27"/>
        <end position="177"/>
    </location>
</feature>
<evidence type="ECO:0000259" key="20">
    <source>
        <dbReference type="PROSITE" id="PS50873"/>
    </source>
</evidence>
<keyword evidence="8 15" id="KW-0106">Calcium</keyword>
<dbReference type="PANTHER" id="PTHR31388">
    <property type="entry name" value="PEROXIDASE 72-RELATED"/>
    <property type="match status" value="1"/>
</dbReference>
<evidence type="ECO:0000256" key="12">
    <source>
        <dbReference type="ARBA" id="ARBA00023180"/>
    </source>
</evidence>
<keyword evidence="5" id="KW-0575">Peroxidase</keyword>
<dbReference type="PRINTS" id="PR00461">
    <property type="entry name" value="PLPEROXIDASE"/>
</dbReference>
<evidence type="ECO:0000313" key="22">
    <source>
        <dbReference type="Proteomes" id="UP001457282"/>
    </source>
</evidence>
<dbReference type="EMBL" id="JBEDUW010000003">
    <property type="protein sequence ID" value="KAK9940941.1"/>
    <property type="molecule type" value="Genomic_DNA"/>
</dbReference>
<dbReference type="InterPro" id="IPR019794">
    <property type="entry name" value="Peroxidases_AS"/>
</dbReference>
<proteinExistence type="inferred from homology"/>
<feature type="site" description="Transition state stabilizer" evidence="16">
    <location>
        <position position="64"/>
    </location>
</feature>
<sequence length="177" mass="19191">MAALRLSALVFFIVVVATTSLIPTSAKLTTNFYDKVCPQALPAIRRVVKQAIDLEPRMGASLLRLHFHDCFVNGCDGSILLDDTSNFKGEKTALPNVNSVRGFNVIDDIKKAVDKACKRSVVSCADILAVAARDSVNILAGPLYEVLLGRRDARNASLNDANRNLPPPIFQLPTASR</sequence>
<comment type="caution">
    <text evidence="21">The sequence shown here is derived from an EMBL/GenBank/DDBJ whole genome shotgun (WGS) entry which is preliminary data.</text>
</comment>
<keyword evidence="22" id="KW-1185">Reference proteome</keyword>
<feature type="binding site" evidence="15">
    <location>
        <position position="90"/>
    </location>
    <ligand>
        <name>Ca(2+)</name>
        <dbReference type="ChEBI" id="CHEBI:29108"/>
        <label>1</label>
    </ligand>
</feature>
<dbReference type="PROSITE" id="PS50873">
    <property type="entry name" value="PEROXIDASE_4"/>
    <property type="match status" value="1"/>
</dbReference>
<keyword evidence="10" id="KW-0408">Iron</keyword>
<dbReference type="PROSITE" id="PS00436">
    <property type="entry name" value="PEROXIDASE_2"/>
    <property type="match status" value="1"/>
</dbReference>
<dbReference type="FunFam" id="1.10.520.10:FF:000009">
    <property type="entry name" value="Peroxidase"/>
    <property type="match status" value="1"/>
</dbReference>
<gene>
    <name evidence="21" type="ORF">M0R45_017574</name>
</gene>
<feature type="disulfide bond" evidence="17">
    <location>
        <begin position="37"/>
        <end position="117"/>
    </location>
</feature>
<evidence type="ECO:0000256" key="19">
    <source>
        <dbReference type="SAM" id="SignalP"/>
    </source>
</evidence>
<dbReference type="GO" id="GO:0020037">
    <property type="term" value="F:heme binding"/>
    <property type="evidence" value="ECO:0007669"/>
    <property type="project" value="InterPro"/>
</dbReference>
<evidence type="ECO:0000256" key="14">
    <source>
        <dbReference type="PIRSR" id="PIRSR600823-2"/>
    </source>
</evidence>
<feature type="chain" id="PRO_5043677014" description="peroxidase" evidence="19">
    <location>
        <begin position="19"/>
        <end position="177"/>
    </location>
</feature>
<dbReference type="Proteomes" id="UP001457282">
    <property type="component" value="Unassembled WGS sequence"/>
</dbReference>
<dbReference type="Pfam" id="PF00141">
    <property type="entry name" value="peroxidase"/>
    <property type="match status" value="1"/>
</dbReference>
<evidence type="ECO:0000256" key="10">
    <source>
        <dbReference type="ARBA" id="ARBA00023004"/>
    </source>
</evidence>
<dbReference type="InterPro" id="IPR002016">
    <property type="entry name" value="Haem_peroxidase"/>
</dbReference>
<keyword evidence="12" id="KW-0325">Glycoprotein</keyword>
<comment type="catalytic activity">
    <reaction evidence="1">
        <text>2 a phenolic donor + H2O2 = 2 a phenolic radical donor + 2 H2O</text>
        <dbReference type="Rhea" id="RHEA:56136"/>
        <dbReference type="ChEBI" id="CHEBI:15377"/>
        <dbReference type="ChEBI" id="CHEBI:16240"/>
        <dbReference type="ChEBI" id="CHEBI:139520"/>
        <dbReference type="ChEBI" id="CHEBI:139521"/>
        <dbReference type="EC" id="1.11.1.7"/>
    </reaction>
</comment>
<evidence type="ECO:0000256" key="13">
    <source>
        <dbReference type="PIRSR" id="PIRSR600823-1"/>
    </source>
</evidence>
<evidence type="ECO:0000256" key="7">
    <source>
        <dbReference type="ARBA" id="ARBA00022723"/>
    </source>
</evidence>
<feature type="active site" description="Proton acceptor" evidence="13">
    <location>
        <position position="68"/>
    </location>
</feature>
<evidence type="ECO:0000256" key="1">
    <source>
        <dbReference type="ARBA" id="ARBA00000189"/>
    </source>
</evidence>
<dbReference type="GO" id="GO:0006979">
    <property type="term" value="P:response to oxidative stress"/>
    <property type="evidence" value="ECO:0007669"/>
    <property type="project" value="InterPro"/>
</dbReference>
<dbReference type="InterPro" id="IPR000823">
    <property type="entry name" value="Peroxidase_pln"/>
</dbReference>